<dbReference type="AlphaFoldDB" id="A0A158L4A5"/>
<reference evidence="1" key="1">
    <citation type="submission" date="2016-01" db="EMBL/GenBank/DDBJ databases">
        <authorList>
            <person name="Peeters C."/>
        </authorList>
    </citation>
    <scope>NUCLEOTIDE SEQUENCE [LARGE SCALE GENOMIC DNA]</scope>
    <source>
        <strain evidence="1">LMG 22940</strain>
    </source>
</reference>
<comment type="caution">
    <text evidence="1">The sequence shown here is derived from an EMBL/GenBank/DDBJ whole genome shotgun (WGS) entry which is preliminary data.</text>
</comment>
<accession>A0A158L4A5</accession>
<proteinExistence type="predicted"/>
<dbReference type="EMBL" id="FCON02000314">
    <property type="protein sequence ID" value="SAL87700.1"/>
    <property type="molecule type" value="Genomic_DNA"/>
</dbReference>
<dbReference type="OrthoDB" id="9103600at2"/>
<keyword evidence="2" id="KW-1185">Reference proteome</keyword>
<dbReference type="RefSeq" id="WP_087650203.1">
    <property type="nucleotide sequence ID" value="NZ_FCON02000314.1"/>
</dbReference>
<name>A0A158L4A5_9BURK</name>
<sequence length="68" mass="8154">MSRKTRNAKRIAAFAAPELSDEAACMMQFFLEDFYLWFSRAYGDQIRRYYQPWHHGPGQPRHNIDDPF</sequence>
<organism evidence="1 2">
    <name type="scientific">Caballeronia choica</name>
    <dbReference type="NCBI Taxonomy" id="326476"/>
    <lineage>
        <taxon>Bacteria</taxon>
        <taxon>Pseudomonadati</taxon>
        <taxon>Pseudomonadota</taxon>
        <taxon>Betaproteobacteria</taxon>
        <taxon>Burkholderiales</taxon>
        <taxon>Burkholderiaceae</taxon>
        <taxon>Caballeronia</taxon>
    </lineage>
</organism>
<evidence type="ECO:0000313" key="1">
    <source>
        <dbReference type="EMBL" id="SAL87700.1"/>
    </source>
</evidence>
<gene>
    <name evidence="1" type="ORF">AWB68_08506</name>
</gene>
<dbReference type="Proteomes" id="UP000054770">
    <property type="component" value="Unassembled WGS sequence"/>
</dbReference>
<protein>
    <submittedName>
        <fullName evidence="1">Uncharacterized protein</fullName>
    </submittedName>
</protein>
<evidence type="ECO:0000313" key="2">
    <source>
        <dbReference type="Proteomes" id="UP000054770"/>
    </source>
</evidence>